<comment type="subcellular location">
    <subcellularLocation>
        <location evidence="1">Membrane</location>
    </subcellularLocation>
</comment>
<organism evidence="8 9">
    <name type="scientific">Diploscapter pachys</name>
    <dbReference type="NCBI Taxonomy" id="2018661"/>
    <lineage>
        <taxon>Eukaryota</taxon>
        <taxon>Metazoa</taxon>
        <taxon>Ecdysozoa</taxon>
        <taxon>Nematoda</taxon>
        <taxon>Chromadorea</taxon>
        <taxon>Rhabditida</taxon>
        <taxon>Rhabditina</taxon>
        <taxon>Rhabditomorpha</taxon>
        <taxon>Rhabditoidea</taxon>
        <taxon>Rhabditidae</taxon>
        <taxon>Diploscapter</taxon>
    </lineage>
</organism>
<keyword evidence="4 6" id="KW-0472">Membrane</keyword>
<dbReference type="Pfam" id="PF00001">
    <property type="entry name" value="7tm_1"/>
    <property type="match status" value="1"/>
</dbReference>
<dbReference type="PANTHER" id="PTHR46641">
    <property type="entry name" value="FMRFAMIDE RECEPTOR-RELATED"/>
    <property type="match status" value="1"/>
</dbReference>
<dbReference type="GO" id="GO:0004930">
    <property type="term" value="F:G protein-coupled receptor activity"/>
    <property type="evidence" value="ECO:0007669"/>
    <property type="project" value="InterPro"/>
</dbReference>
<feature type="region of interest" description="Disordered" evidence="5">
    <location>
        <begin position="375"/>
        <end position="394"/>
    </location>
</feature>
<dbReference type="InterPro" id="IPR000276">
    <property type="entry name" value="GPCR_Rhodpsn"/>
</dbReference>
<dbReference type="EMBL" id="LIAE01006463">
    <property type="protein sequence ID" value="PAV89255.1"/>
    <property type="molecule type" value="Genomic_DNA"/>
</dbReference>
<keyword evidence="9" id="KW-1185">Reference proteome</keyword>
<dbReference type="InterPro" id="IPR052954">
    <property type="entry name" value="GPCR-Ligand_Int"/>
</dbReference>
<dbReference type="SUPFAM" id="SSF81321">
    <property type="entry name" value="Family A G protein-coupled receptor-like"/>
    <property type="match status" value="1"/>
</dbReference>
<feature type="region of interest" description="Disordered" evidence="5">
    <location>
        <begin position="332"/>
        <end position="356"/>
    </location>
</feature>
<comment type="caution">
    <text evidence="8">The sequence shown here is derived from an EMBL/GenBank/DDBJ whole genome shotgun (WGS) entry which is preliminary data.</text>
</comment>
<dbReference type="GO" id="GO:0016020">
    <property type="term" value="C:membrane"/>
    <property type="evidence" value="ECO:0007669"/>
    <property type="project" value="UniProtKB-SubCell"/>
</dbReference>
<dbReference type="CDD" id="cd14978">
    <property type="entry name" value="7tmA_FMRFamide_R-like"/>
    <property type="match status" value="1"/>
</dbReference>
<evidence type="ECO:0000313" key="9">
    <source>
        <dbReference type="Proteomes" id="UP000218231"/>
    </source>
</evidence>
<evidence type="ECO:0000256" key="1">
    <source>
        <dbReference type="ARBA" id="ARBA00004370"/>
    </source>
</evidence>
<evidence type="ECO:0000256" key="5">
    <source>
        <dbReference type="SAM" id="MobiDB-lite"/>
    </source>
</evidence>
<dbReference type="STRING" id="2018661.A0A2A2LT88"/>
<dbReference type="Proteomes" id="UP000218231">
    <property type="component" value="Unassembled WGS sequence"/>
</dbReference>
<accession>A0A2A2LT88</accession>
<name>A0A2A2LT88_9BILA</name>
<protein>
    <recommendedName>
        <fullName evidence="7">G-protein coupled receptors family 1 profile domain-containing protein</fullName>
    </recommendedName>
</protein>
<dbReference type="OrthoDB" id="10011262at2759"/>
<evidence type="ECO:0000256" key="2">
    <source>
        <dbReference type="ARBA" id="ARBA00022692"/>
    </source>
</evidence>
<feature type="compositionally biased region" description="Low complexity" evidence="5">
    <location>
        <begin position="332"/>
        <end position="342"/>
    </location>
</feature>
<feature type="transmembrane region" description="Helical" evidence="6">
    <location>
        <begin position="175"/>
        <end position="196"/>
    </location>
</feature>
<evidence type="ECO:0000313" key="8">
    <source>
        <dbReference type="EMBL" id="PAV89255.1"/>
    </source>
</evidence>
<reference evidence="8 9" key="1">
    <citation type="journal article" date="2017" name="Curr. Biol.">
        <title>Genome architecture and evolution of a unichromosomal asexual nematode.</title>
        <authorList>
            <person name="Fradin H."/>
            <person name="Zegar C."/>
            <person name="Gutwein M."/>
            <person name="Lucas J."/>
            <person name="Kovtun M."/>
            <person name="Corcoran D."/>
            <person name="Baugh L.R."/>
            <person name="Kiontke K."/>
            <person name="Gunsalus K."/>
            <person name="Fitch D.H."/>
            <person name="Piano F."/>
        </authorList>
    </citation>
    <scope>NUCLEOTIDE SEQUENCE [LARGE SCALE GENOMIC DNA]</scope>
    <source>
        <strain evidence="8">PF1309</strain>
    </source>
</reference>
<dbReference type="InterPro" id="IPR017452">
    <property type="entry name" value="GPCR_Rhodpsn_7TM"/>
</dbReference>
<feature type="compositionally biased region" description="Basic residues" evidence="5">
    <location>
        <begin position="343"/>
        <end position="356"/>
    </location>
</feature>
<evidence type="ECO:0000259" key="7">
    <source>
        <dbReference type="PROSITE" id="PS50262"/>
    </source>
</evidence>
<feature type="transmembrane region" description="Helical" evidence="6">
    <location>
        <begin position="38"/>
        <end position="59"/>
    </location>
</feature>
<sequence>MADSDPVNDTSNNGDLILEIQGQTNNAVCLFFWYTTPYFLPIINIAQTSSVWACVAVTVDRFLAVKFPLHSKIWCTPKRALAILICITLTSILYRIPVFFELTNDNCGRIMPSNMRKSMRYQKYYIMYGYVLFILLIPWTAMIILNIFVVKAVHRAYKIRRTMQGTKSHEERDRRCTIMALCMVTTFLLFNIVAAINNINEPFQLGFPRQLQPLGNLLVCINSASNIVIYALFGARFRQMCVLMLCGRNSRWMTWLKAGGCRMIVSDWDGKDLTTRKTSLDASTALLSTRHSRARADATPVLGADGLRLHRLSAASAQLDPQDRHRHACRMTSCSSAANRSRSGSRKGRTNRRRSNRLRLDGILLSTLTLPTSVDSRCSSRRSSANSMISIERM</sequence>
<dbReference type="PANTHER" id="PTHR46641:SF20">
    <property type="entry name" value="G-PROTEIN COUPLED RECEPTORS FAMILY 1 PROFILE DOMAIN-CONTAINING PROTEIN"/>
    <property type="match status" value="1"/>
</dbReference>
<keyword evidence="3 6" id="KW-1133">Transmembrane helix</keyword>
<feature type="domain" description="G-protein coupled receptors family 1 profile" evidence="7">
    <location>
        <begin position="42"/>
        <end position="230"/>
    </location>
</feature>
<dbReference type="Gene3D" id="1.20.1070.10">
    <property type="entry name" value="Rhodopsin 7-helix transmembrane proteins"/>
    <property type="match status" value="1"/>
</dbReference>
<evidence type="ECO:0000256" key="3">
    <source>
        <dbReference type="ARBA" id="ARBA00022989"/>
    </source>
</evidence>
<dbReference type="PROSITE" id="PS50262">
    <property type="entry name" value="G_PROTEIN_RECEP_F1_2"/>
    <property type="match status" value="1"/>
</dbReference>
<keyword evidence="2 6" id="KW-0812">Transmembrane</keyword>
<feature type="transmembrane region" description="Helical" evidence="6">
    <location>
        <begin position="216"/>
        <end position="235"/>
    </location>
</feature>
<feature type="transmembrane region" description="Helical" evidence="6">
    <location>
        <begin position="125"/>
        <end position="154"/>
    </location>
</feature>
<evidence type="ECO:0000256" key="6">
    <source>
        <dbReference type="SAM" id="Phobius"/>
    </source>
</evidence>
<gene>
    <name evidence="8" type="ORF">WR25_21222</name>
</gene>
<dbReference type="AlphaFoldDB" id="A0A2A2LT88"/>
<evidence type="ECO:0000256" key="4">
    <source>
        <dbReference type="ARBA" id="ARBA00023136"/>
    </source>
</evidence>
<dbReference type="PRINTS" id="PR00237">
    <property type="entry name" value="GPCRRHODOPSN"/>
</dbReference>
<feature type="transmembrane region" description="Helical" evidence="6">
    <location>
        <begin position="80"/>
        <end position="100"/>
    </location>
</feature>
<proteinExistence type="predicted"/>